<protein>
    <submittedName>
        <fullName evidence="2">ROK family protein</fullName>
    </submittedName>
</protein>
<dbReference type="SUPFAM" id="SSF53067">
    <property type="entry name" value="Actin-like ATPase domain"/>
    <property type="match status" value="1"/>
</dbReference>
<dbReference type="Pfam" id="PF00480">
    <property type="entry name" value="ROK"/>
    <property type="match status" value="1"/>
</dbReference>
<accession>A0A926DT51</accession>
<gene>
    <name evidence="2" type="ORF">H8730_04800</name>
</gene>
<dbReference type="InterPro" id="IPR043129">
    <property type="entry name" value="ATPase_NBD"/>
</dbReference>
<dbReference type="RefSeq" id="WP_177718963.1">
    <property type="nucleotide sequence ID" value="NZ_JACRSQ010000005.1"/>
</dbReference>
<dbReference type="EMBL" id="JACRSQ010000005">
    <property type="protein sequence ID" value="MBC8542864.1"/>
    <property type="molecule type" value="Genomic_DNA"/>
</dbReference>
<keyword evidence="3" id="KW-1185">Reference proteome</keyword>
<dbReference type="Proteomes" id="UP000657006">
    <property type="component" value="Unassembled WGS sequence"/>
</dbReference>
<evidence type="ECO:0000256" key="1">
    <source>
        <dbReference type="ARBA" id="ARBA00006479"/>
    </source>
</evidence>
<dbReference type="Gene3D" id="3.30.420.40">
    <property type="match status" value="2"/>
</dbReference>
<dbReference type="PANTHER" id="PTHR18964">
    <property type="entry name" value="ROK (REPRESSOR, ORF, KINASE) FAMILY"/>
    <property type="match status" value="1"/>
</dbReference>
<evidence type="ECO:0000313" key="3">
    <source>
        <dbReference type="Proteomes" id="UP000657006"/>
    </source>
</evidence>
<sequence>MRIGIDLGGTNIAGGVLNDSGELLCAKSIPTDAQRPYSEVIHDMGLLAVELAQMAGTSIDSVESVGVGSPGTPHKETGNILYSNNLGWENVPLVQELGRYIPVPIRLDNDANCAALGEYAAGAAKGCRSAVMVTFGTGVGGGIVLDGKIHSGFNSAGGEIGHMVIVSGGVRCTCGRKGCWESYASATALIRMGNDAADRNPRSLLASMRQRDRLNGRLIFDAAQKGDAAANQVIKGYIWYMAEGITNLVNIFQPEAIVLGGGICAQGDYIVNPIREYVAQGVFCKQVALPRMVTATLGNDAGIIGAALL</sequence>
<dbReference type="InterPro" id="IPR000600">
    <property type="entry name" value="ROK"/>
</dbReference>
<name>A0A926DT51_9FIRM</name>
<comment type="caution">
    <text evidence="2">The sequence shown here is derived from an EMBL/GenBank/DDBJ whole genome shotgun (WGS) entry which is preliminary data.</text>
</comment>
<organism evidence="2 3">
    <name type="scientific">Bianquea renquensis</name>
    <dbReference type="NCBI Taxonomy" id="2763661"/>
    <lineage>
        <taxon>Bacteria</taxon>
        <taxon>Bacillati</taxon>
        <taxon>Bacillota</taxon>
        <taxon>Clostridia</taxon>
        <taxon>Eubacteriales</taxon>
        <taxon>Bianqueaceae</taxon>
        <taxon>Bianquea</taxon>
    </lineage>
</organism>
<comment type="similarity">
    <text evidence="1">Belongs to the ROK (NagC/XylR) family.</text>
</comment>
<dbReference type="PANTHER" id="PTHR18964:SF149">
    <property type="entry name" value="BIFUNCTIONAL UDP-N-ACETYLGLUCOSAMINE 2-EPIMERASE_N-ACETYLMANNOSAMINE KINASE"/>
    <property type="match status" value="1"/>
</dbReference>
<evidence type="ECO:0000313" key="2">
    <source>
        <dbReference type="EMBL" id="MBC8542864.1"/>
    </source>
</evidence>
<proteinExistence type="inferred from homology"/>
<dbReference type="AlphaFoldDB" id="A0A926DT51"/>
<reference evidence="2" key="1">
    <citation type="submission" date="2020-08" db="EMBL/GenBank/DDBJ databases">
        <title>Genome public.</title>
        <authorList>
            <person name="Liu C."/>
            <person name="Sun Q."/>
        </authorList>
    </citation>
    <scope>NUCLEOTIDE SEQUENCE</scope>
    <source>
        <strain evidence="2">NSJ-32</strain>
    </source>
</reference>